<dbReference type="Proteomes" id="UP001107558">
    <property type="component" value="Chromosome 4"/>
</dbReference>
<evidence type="ECO:0000313" key="3">
    <source>
        <dbReference type="Proteomes" id="UP001107558"/>
    </source>
</evidence>
<feature type="chain" id="PRO_5039948572" evidence="1">
    <location>
        <begin position="19"/>
        <end position="126"/>
    </location>
</feature>
<name>A0A9J6BAL2_POLVA</name>
<evidence type="ECO:0000313" key="2">
    <source>
        <dbReference type="EMBL" id="KAG5666555.1"/>
    </source>
</evidence>
<feature type="signal peptide" evidence="1">
    <location>
        <begin position="1"/>
        <end position="18"/>
    </location>
</feature>
<organism evidence="2 3">
    <name type="scientific">Polypedilum vanderplanki</name>
    <name type="common">Sleeping chironomid midge</name>
    <dbReference type="NCBI Taxonomy" id="319348"/>
    <lineage>
        <taxon>Eukaryota</taxon>
        <taxon>Metazoa</taxon>
        <taxon>Ecdysozoa</taxon>
        <taxon>Arthropoda</taxon>
        <taxon>Hexapoda</taxon>
        <taxon>Insecta</taxon>
        <taxon>Pterygota</taxon>
        <taxon>Neoptera</taxon>
        <taxon>Endopterygota</taxon>
        <taxon>Diptera</taxon>
        <taxon>Nematocera</taxon>
        <taxon>Chironomoidea</taxon>
        <taxon>Chironomidae</taxon>
        <taxon>Chironominae</taxon>
        <taxon>Polypedilum</taxon>
        <taxon>Polypedilum</taxon>
    </lineage>
</organism>
<evidence type="ECO:0000256" key="1">
    <source>
        <dbReference type="SAM" id="SignalP"/>
    </source>
</evidence>
<keyword evidence="1" id="KW-0732">Signal</keyword>
<protein>
    <submittedName>
        <fullName evidence="2">Uncharacterized protein</fullName>
    </submittedName>
</protein>
<keyword evidence="3" id="KW-1185">Reference proteome</keyword>
<dbReference type="EMBL" id="JADBJN010000004">
    <property type="protein sequence ID" value="KAG5666555.1"/>
    <property type="molecule type" value="Genomic_DNA"/>
</dbReference>
<proteinExistence type="predicted"/>
<dbReference type="AlphaFoldDB" id="A0A9J6BAL2"/>
<sequence length="126" mass="14403">MTTIILLIILIIWRFNFLIFDPKGCIKNSNGKCQEIISLNHVNNYYDYDEQMITPQKLSSSSIENSENDKKLTAELLITTKSVSSTKDTFNSEIVTTTESFYATAINFQSNEKKNVLCQYTQISNV</sequence>
<gene>
    <name evidence="2" type="ORF">PVAND_014573</name>
</gene>
<comment type="caution">
    <text evidence="2">The sequence shown here is derived from an EMBL/GenBank/DDBJ whole genome shotgun (WGS) entry which is preliminary data.</text>
</comment>
<accession>A0A9J6BAL2</accession>
<reference evidence="2" key="1">
    <citation type="submission" date="2021-03" db="EMBL/GenBank/DDBJ databases">
        <title>Chromosome level genome of the anhydrobiotic midge Polypedilum vanderplanki.</title>
        <authorList>
            <person name="Yoshida Y."/>
            <person name="Kikawada T."/>
            <person name="Gusev O."/>
        </authorList>
    </citation>
    <scope>NUCLEOTIDE SEQUENCE</scope>
    <source>
        <strain evidence="2">NIAS01</strain>
        <tissue evidence="2">Whole body or cell culture</tissue>
    </source>
</reference>